<gene>
    <name evidence="9" type="ordered locus">TUZN_1696</name>
</gene>
<dbReference type="HOGENOM" id="CLU_038813_0_0_2"/>
<organism evidence="9 10">
    <name type="scientific">Thermoproteus uzoniensis (strain 768-20)</name>
    <dbReference type="NCBI Taxonomy" id="999630"/>
    <lineage>
        <taxon>Archaea</taxon>
        <taxon>Thermoproteota</taxon>
        <taxon>Thermoprotei</taxon>
        <taxon>Thermoproteales</taxon>
        <taxon>Thermoproteaceae</taxon>
        <taxon>Thermoproteus</taxon>
    </lineage>
</organism>
<dbReference type="InterPro" id="IPR003760">
    <property type="entry name" value="PnrA-like"/>
</dbReference>
<proteinExistence type="inferred from homology"/>
<keyword evidence="6 9" id="KW-0449">Lipoprotein</keyword>
<comment type="subcellular location">
    <subcellularLocation>
        <location evidence="1">Cell membrane</location>
        <topology evidence="1">Lipid-anchor</topology>
    </subcellularLocation>
</comment>
<reference key="2">
    <citation type="submission" date="2011-03" db="EMBL/GenBank/DDBJ databases">
        <title>Complete genome sequence of the thermoacidophilic crenarchaeon Thermoproteus uzoniensis 768-20.</title>
        <authorList>
            <person name="Mardanov A.V."/>
            <person name="Gumerov V.M."/>
            <person name="Beletsky A.V."/>
            <person name="Prokofeva M.I."/>
            <person name="Bonch-Osmolovskaya E.A."/>
            <person name="Ravin N.V."/>
            <person name="Skryabin K.G."/>
        </authorList>
    </citation>
    <scope>NUCLEOTIDE SEQUENCE</scope>
    <source>
        <strain>768-20</strain>
    </source>
</reference>
<dbReference type="eggNOG" id="arCOG00258">
    <property type="taxonomic scope" value="Archaea"/>
</dbReference>
<keyword evidence="4" id="KW-0732">Signal</keyword>
<dbReference type="CDD" id="cd06354">
    <property type="entry name" value="PBP1_PrnA-like"/>
    <property type="match status" value="1"/>
</dbReference>
<protein>
    <submittedName>
        <fullName evidence="9">Basic membrane lipoprotein</fullName>
    </submittedName>
</protein>
<evidence type="ECO:0000256" key="6">
    <source>
        <dbReference type="ARBA" id="ARBA00023288"/>
    </source>
</evidence>
<dbReference type="EMBL" id="CP002590">
    <property type="protein sequence ID" value="AEA13162.1"/>
    <property type="molecule type" value="Genomic_DNA"/>
</dbReference>
<evidence type="ECO:0000256" key="7">
    <source>
        <dbReference type="SAM" id="Phobius"/>
    </source>
</evidence>
<name>F2L343_THEU7</name>
<evidence type="ECO:0000256" key="5">
    <source>
        <dbReference type="ARBA" id="ARBA00023136"/>
    </source>
</evidence>
<dbReference type="SUPFAM" id="SSF53822">
    <property type="entry name" value="Periplasmic binding protein-like I"/>
    <property type="match status" value="1"/>
</dbReference>
<sequence>MNAKLLGIIIAVVVVIIAVAAVYMAQRGGGGGASTSQPAQQTSSAQSASKGAVYVIYDIGGRGDLSFNDMAYLGASRAARDFGLQLVELQSKTQDDYLPNLRLAARSNPTLVVAVGFLMTDAVAEASKEYPNVRFAIIDGYVPNRTNVLSIQFKENEGSALVGALAALTAYYFNCTKVGIVLGMDIPVLWKFEIGYAYGVRWAQRYIAEHFGKNVTFTIYYVYTGSFNDPAKGKQAAQAMLAQGVCVIYQAAGATGLGVFDAVAEAGQAAGRTMGPPFAIGVDADQDYIKPGFILASMMKRVDVAVYKAVQMAVSGNFSGGLMLLGLKEGGVSVSTLDDLNQFLQLGIQAGAVKASDAQQIIQKVKQMRDSIPQWIWQAVDQLKQDIISGKVQVPLPTTRDQLLQYRQQLGLVGSG</sequence>
<dbReference type="RefSeq" id="WP_013680497.1">
    <property type="nucleotide sequence ID" value="NC_015315.1"/>
</dbReference>
<dbReference type="GO" id="GO:0005886">
    <property type="term" value="C:plasma membrane"/>
    <property type="evidence" value="ECO:0007669"/>
    <property type="project" value="UniProtKB-SubCell"/>
</dbReference>
<dbReference type="GeneID" id="10361215"/>
<keyword evidence="7" id="KW-1133">Transmembrane helix</keyword>
<keyword evidence="5 7" id="KW-0472">Membrane</keyword>
<dbReference type="PANTHER" id="PTHR34296:SF2">
    <property type="entry name" value="ABC TRANSPORTER GUANOSINE-BINDING PROTEIN NUPN"/>
    <property type="match status" value="1"/>
</dbReference>
<keyword evidence="3" id="KW-1003">Cell membrane</keyword>
<feature type="transmembrane region" description="Helical" evidence="7">
    <location>
        <begin position="6"/>
        <end position="25"/>
    </location>
</feature>
<comment type="similarity">
    <text evidence="2">Belongs to the BMP lipoprotein family.</text>
</comment>
<keyword evidence="10" id="KW-1185">Reference proteome</keyword>
<evidence type="ECO:0000259" key="8">
    <source>
        <dbReference type="Pfam" id="PF02608"/>
    </source>
</evidence>
<evidence type="ECO:0000256" key="2">
    <source>
        <dbReference type="ARBA" id="ARBA00008610"/>
    </source>
</evidence>
<dbReference type="AlphaFoldDB" id="F2L343"/>
<dbReference type="STRING" id="999630.TUZN_1696"/>
<evidence type="ECO:0000256" key="3">
    <source>
        <dbReference type="ARBA" id="ARBA00022475"/>
    </source>
</evidence>
<evidence type="ECO:0000256" key="1">
    <source>
        <dbReference type="ARBA" id="ARBA00004193"/>
    </source>
</evidence>
<dbReference type="Proteomes" id="UP000008138">
    <property type="component" value="Chromosome"/>
</dbReference>
<feature type="domain" description="ABC transporter substrate-binding protein PnrA-like" evidence="8">
    <location>
        <begin position="56"/>
        <end position="342"/>
    </location>
</feature>
<reference evidence="9 10" key="1">
    <citation type="journal article" date="2011" name="J. Bacteriol.">
        <title>Complete genome sequence of the thermoacidophilic crenarchaeon Thermoproteus uzoniensis 768-20.</title>
        <authorList>
            <person name="Mardanov A.V."/>
            <person name="Gumerov V.M."/>
            <person name="Beletsky A.V."/>
            <person name="Prokofeva M.I."/>
            <person name="Bonch-Osmolovskaya E.A."/>
            <person name="Ravin N.V."/>
            <person name="Skryabin K.G."/>
        </authorList>
    </citation>
    <scope>NUCLEOTIDE SEQUENCE [LARGE SCALE GENOMIC DNA]</scope>
    <source>
        <strain evidence="9 10">768-20</strain>
    </source>
</reference>
<dbReference type="KEGG" id="tuz:TUZN_1696"/>
<evidence type="ECO:0000256" key="4">
    <source>
        <dbReference type="ARBA" id="ARBA00022729"/>
    </source>
</evidence>
<dbReference type="InterPro" id="IPR028082">
    <property type="entry name" value="Peripla_BP_I"/>
</dbReference>
<dbReference type="PANTHER" id="PTHR34296">
    <property type="entry name" value="TRANSCRIPTIONAL ACTIVATOR PROTEIN MED"/>
    <property type="match status" value="1"/>
</dbReference>
<dbReference type="Gene3D" id="3.40.50.2300">
    <property type="match status" value="2"/>
</dbReference>
<dbReference type="InterPro" id="IPR050957">
    <property type="entry name" value="BMP_lipoprotein"/>
</dbReference>
<dbReference type="Pfam" id="PF02608">
    <property type="entry name" value="Bmp"/>
    <property type="match status" value="1"/>
</dbReference>
<keyword evidence="7" id="KW-0812">Transmembrane</keyword>
<evidence type="ECO:0000313" key="10">
    <source>
        <dbReference type="Proteomes" id="UP000008138"/>
    </source>
</evidence>
<dbReference type="OrthoDB" id="26626at2157"/>
<accession>F2L343</accession>
<evidence type="ECO:0000313" key="9">
    <source>
        <dbReference type="EMBL" id="AEA13162.1"/>
    </source>
</evidence>